<feature type="binding site" description="in other chain" evidence="6">
    <location>
        <begin position="126"/>
        <end position="134"/>
    </location>
    <ligand>
        <name>5-phospho-alpha-D-ribose 1-diphosphate</name>
        <dbReference type="ChEBI" id="CHEBI:58017"/>
        <note>ligand shared between dimeric partners</note>
    </ligand>
</feature>
<dbReference type="HAMAP" id="MF_01208">
    <property type="entry name" value="PyrE"/>
    <property type="match status" value="1"/>
</dbReference>
<feature type="binding site" evidence="6">
    <location>
        <position position="99"/>
    </location>
    <ligand>
        <name>5-phospho-alpha-D-ribose 1-diphosphate</name>
        <dbReference type="ChEBI" id="CHEBI:58017"/>
        <note>ligand shared between dimeric partners</note>
    </ligand>
</feature>
<comment type="caution">
    <text evidence="6">Lacks conserved residue(s) required for the propagation of feature annotation.</text>
</comment>
<dbReference type="InterPro" id="IPR029057">
    <property type="entry name" value="PRTase-like"/>
</dbReference>
<comment type="function">
    <text evidence="6">Catalyzes the transfer of a ribosyl phosphate group from 5-phosphoribose 1-diphosphate to orotate, leading to the formation of orotidine monophosphate (OMP).</text>
</comment>
<dbReference type="Pfam" id="PF00156">
    <property type="entry name" value="Pribosyltran"/>
    <property type="match status" value="1"/>
</dbReference>
<dbReference type="PANTHER" id="PTHR19278">
    <property type="entry name" value="OROTATE PHOSPHORIBOSYLTRANSFERASE"/>
    <property type="match status" value="1"/>
</dbReference>
<gene>
    <name evidence="6" type="primary">pyrE</name>
    <name evidence="8" type="ORF">DI586_08075</name>
</gene>
<name>A0A2W5HHC1_9BACT</name>
<evidence type="ECO:0000256" key="1">
    <source>
        <dbReference type="ARBA" id="ARBA00004889"/>
    </source>
</evidence>
<reference evidence="8 9" key="1">
    <citation type="submission" date="2017-08" db="EMBL/GenBank/DDBJ databases">
        <title>Infants hospitalized years apart are colonized by the same room-sourced microbial strains.</title>
        <authorList>
            <person name="Brooks B."/>
            <person name="Olm M.R."/>
            <person name="Firek B.A."/>
            <person name="Baker R."/>
            <person name="Thomas B.C."/>
            <person name="Morowitz M.J."/>
            <person name="Banfield J.F."/>
        </authorList>
    </citation>
    <scope>NUCLEOTIDE SEQUENCE [LARGE SCALE GENOMIC DNA]</scope>
    <source>
        <strain evidence="8">S2_006_000_R2_64</strain>
    </source>
</reference>
<evidence type="ECO:0000259" key="7">
    <source>
        <dbReference type="Pfam" id="PF00156"/>
    </source>
</evidence>
<keyword evidence="4 6" id="KW-0808">Transferase</keyword>
<evidence type="ECO:0000313" key="8">
    <source>
        <dbReference type="EMBL" id="PZP55032.1"/>
    </source>
</evidence>
<keyword evidence="3 6" id="KW-0328">Glycosyltransferase</keyword>
<evidence type="ECO:0000256" key="4">
    <source>
        <dbReference type="ARBA" id="ARBA00022679"/>
    </source>
</evidence>
<comment type="caution">
    <text evidence="8">The sequence shown here is derived from an EMBL/GenBank/DDBJ whole genome shotgun (WGS) entry which is preliminary data.</text>
</comment>
<evidence type="ECO:0000256" key="6">
    <source>
        <dbReference type="HAMAP-Rule" id="MF_01208"/>
    </source>
</evidence>
<proteinExistence type="inferred from homology"/>
<accession>A0A2W5HHC1</accession>
<dbReference type="EMBL" id="QFOT01000093">
    <property type="protein sequence ID" value="PZP55032.1"/>
    <property type="molecule type" value="Genomic_DNA"/>
</dbReference>
<dbReference type="InterPro" id="IPR023031">
    <property type="entry name" value="OPRT"/>
</dbReference>
<dbReference type="UniPathway" id="UPA00070">
    <property type="reaction ID" value="UER00119"/>
</dbReference>
<keyword evidence="6" id="KW-0460">Magnesium</keyword>
<evidence type="ECO:0000256" key="5">
    <source>
        <dbReference type="ARBA" id="ARBA00022975"/>
    </source>
</evidence>
<dbReference type="GO" id="GO:0004588">
    <property type="term" value="F:orotate phosphoribosyltransferase activity"/>
    <property type="evidence" value="ECO:0007669"/>
    <property type="project" value="UniProtKB-UniRule"/>
</dbReference>
<organism evidence="8 9">
    <name type="scientific">Micavibrio aeruginosavorus</name>
    <dbReference type="NCBI Taxonomy" id="349221"/>
    <lineage>
        <taxon>Bacteria</taxon>
        <taxon>Pseudomonadati</taxon>
        <taxon>Bdellovibrionota</taxon>
        <taxon>Bdellovibrionia</taxon>
        <taxon>Bdellovibrionales</taxon>
        <taxon>Pseudobdellovibrionaceae</taxon>
        <taxon>Micavibrio</taxon>
    </lineage>
</organism>
<comment type="pathway">
    <text evidence="1 6">Pyrimidine metabolism; UMP biosynthesis via de novo pathway; UMP from orotate: step 1/2.</text>
</comment>
<feature type="binding site" evidence="6">
    <location>
        <position position="130"/>
    </location>
    <ligand>
        <name>orotate</name>
        <dbReference type="ChEBI" id="CHEBI:30839"/>
    </ligand>
</feature>
<keyword evidence="5 6" id="KW-0665">Pyrimidine biosynthesis</keyword>
<dbReference type="AlphaFoldDB" id="A0A2W5HHC1"/>
<dbReference type="Proteomes" id="UP000249739">
    <property type="component" value="Unassembled WGS sequence"/>
</dbReference>
<evidence type="ECO:0000313" key="9">
    <source>
        <dbReference type="Proteomes" id="UP000249739"/>
    </source>
</evidence>
<dbReference type="GO" id="GO:0044205">
    <property type="term" value="P:'de novo' UMP biosynthetic process"/>
    <property type="evidence" value="ECO:0007669"/>
    <property type="project" value="UniProtKB-UniRule"/>
</dbReference>
<comment type="similarity">
    <text evidence="6">Belongs to the purine/pyrimidine phosphoribosyltransferase family. PyrE subfamily.</text>
</comment>
<protein>
    <recommendedName>
        <fullName evidence="2 6">Orotate phosphoribosyltransferase</fullName>
        <shortName evidence="6">OPRT</shortName>
        <shortName evidence="6">OPRTase</shortName>
        <ecNumber evidence="2 6">2.4.2.10</ecNumber>
    </recommendedName>
</protein>
<dbReference type="SUPFAM" id="SSF53271">
    <property type="entry name" value="PRTase-like"/>
    <property type="match status" value="1"/>
</dbReference>
<dbReference type="GO" id="GO:0019856">
    <property type="term" value="P:pyrimidine nucleobase biosynthetic process"/>
    <property type="evidence" value="ECO:0007669"/>
    <property type="project" value="TreeGrafter"/>
</dbReference>
<dbReference type="NCBIfam" id="NF001729">
    <property type="entry name" value="PRK00455.1-3"/>
    <property type="match status" value="1"/>
</dbReference>
<sequence>MIDTAREAAKILLSTKSVLFNSKEPFVYTSGKIGPVYVDIRRLIAFPKERTTLMNFAANMLKKNIGLSGIDYLAGGETAGIPYAAFIAERLEKPMLYVRKKPKGFGRMAQIEGCLDEEGKNVILIEDLQTDGGSKKVFVDALRAAGATIEHAFVVFHYGIFPQSETNMKDMGLTLHSLCNWWNVLDVAKQENYFDEETLQSVEAFLKNPAKWQEDNAGRAPSNVAQAK</sequence>
<dbReference type="PANTHER" id="PTHR19278:SF9">
    <property type="entry name" value="URIDINE 5'-MONOPHOSPHATE SYNTHASE"/>
    <property type="match status" value="1"/>
</dbReference>
<dbReference type="EC" id="2.4.2.10" evidence="2 6"/>
<feature type="binding site" evidence="6">
    <location>
        <position position="103"/>
    </location>
    <ligand>
        <name>5-phospho-alpha-D-ribose 1-diphosphate</name>
        <dbReference type="ChEBI" id="CHEBI:58017"/>
        <note>ligand shared between dimeric partners</note>
    </ligand>
</feature>
<dbReference type="Gene3D" id="3.40.50.2020">
    <property type="match status" value="1"/>
</dbReference>
<evidence type="ECO:0000256" key="3">
    <source>
        <dbReference type="ARBA" id="ARBA00022676"/>
    </source>
</evidence>
<comment type="subunit">
    <text evidence="6">Homodimer.</text>
</comment>
<comment type="cofactor">
    <cofactor evidence="6">
        <name>Mg(2+)</name>
        <dbReference type="ChEBI" id="CHEBI:18420"/>
    </cofactor>
</comment>
<dbReference type="CDD" id="cd06223">
    <property type="entry name" value="PRTases_typeI"/>
    <property type="match status" value="1"/>
</dbReference>
<dbReference type="InterPro" id="IPR000836">
    <property type="entry name" value="PRTase_dom"/>
</dbReference>
<feature type="domain" description="Phosphoribosyltransferase" evidence="7">
    <location>
        <begin position="70"/>
        <end position="157"/>
    </location>
</feature>
<evidence type="ECO:0000256" key="2">
    <source>
        <dbReference type="ARBA" id="ARBA00011971"/>
    </source>
</evidence>
<feature type="binding site" description="in other chain" evidence="6">
    <location>
        <position position="100"/>
    </location>
    <ligand>
        <name>5-phospho-alpha-D-ribose 1-diphosphate</name>
        <dbReference type="ChEBI" id="CHEBI:58017"/>
        <note>ligand shared between dimeric partners</note>
    </ligand>
</feature>
<comment type="catalytic activity">
    <reaction evidence="6">
        <text>orotidine 5'-phosphate + diphosphate = orotate + 5-phospho-alpha-D-ribose 1-diphosphate</text>
        <dbReference type="Rhea" id="RHEA:10380"/>
        <dbReference type="ChEBI" id="CHEBI:30839"/>
        <dbReference type="ChEBI" id="CHEBI:33019"/>
        <dbReference type="ChEBI" id="CHEBI:57538"/>
        <dbReference type="ChEBI" id="CHEBI:58017"/>
        <dbReference type="EC" id="2.4.2.10"/>
    </reaction>
</comment>
<dbReference type="GO" id="GO:0000287">
    <property type="term" value="F:magnesium ion binding"/>
    <property type="evidence" value="ECO:0007669"/>
    <property type="project" value="UniProtKB-UniRule"/>
</dbReference>